<feature type="compositionally biased region" description="Basic and acidic residues" evidence="1">
    <location>
        <begin position="1"/>
        <end position="11"/>
    </location>
</feature>
<dbReference type="EMBL" id="CP120997">
    <property type="protein sequence ID" value="WLQ37213.1"/>
    <property type="molecule type" value="Genomic_DNA"/>
</dbReference>
<name>A0ABY9HTB0_9ACTN</name>
<feature type="region of interest" description="Disordered" evidence="1">
    <location>
        <begin position="1"/>
        <end position="28"/>
    </location>
</feature>
<evidence type="ECO:0000313" key="2">
    <source>
        <dbReference type="EMBL" id="WLQ37213.1"/>
    </source>
</evidence>
<proteinExistence type="predicted"/>
<sequence length="209" mass="23281">MTIRAEVDRDSMNTPAKSESPEPSAVPSKRYFRKLRRQCSARLADLDVPDGGRNVLTLRDRLSERRGRPIHLVPMAIPRNSVNGMWLATGAADFVIYAASASRPHQEHIIAHELGHIMCDHQSLSNTDDDILTKLFPDISPAVVRRVLQRNKYSDRNEQEAEMIASLYCARIGPQGESPAPLPTHGDVIGRLRMAVSGDYHPERAPMGL</sequence>
<gene>
    <name evidence="2" type="ORF">P8A18_28915</name>
</gene>
<dbReference type="Proteomes" id="UP001239522">
    <property type="component" value="Chromosome"/>
</dbReference>
<evidence type="ECO:0000313" key="3">
    <source>
        <dbReference type="Proteomes" id="UP001239522"/>
    </source>
</evidence>
<dbReference type="RefSeq" id="WP_306059220.1">
    <property type="nucleotide sequence ID" value="NZ_CP120997.1"/>
</dbReference>
<accession>A0ABY9HTB0</accession>
<reference evidence="2 3" key="1">
    <citation type="submission" date="2023-03" db="EMBL/GenBank/DDBJ databases">
        <title>Isolation and description of six Streptomyces strains from soil environments, able to metabolize different microbial glucans.</title>
        <authorList>
            <person name="Widen T."/>
            <person name="Larsbrink J."/>
        </authorList>
    </citation>
    <scope>NUCLEOTIDE SEQUENCE [LARGE SCALE GENOMIC DNA]</scope>
    <source>
        <strain evidence="2 3">Mut1</strain>
    </source>
</reference>
<organism evidence="2 3">
    <name type="scientific">Streptomyces castrisilvae</name>
    <dbReference type="NCBI Taxonomy" id="3033811"/>
    <lineage>
        <taxon>Bacteria</taxon>
        <taxon>Bacillati</taxon>
        <taxon>Actinomycetota</taxon>
        <taxon>Actinomycetes</taxon>
        <taxon>Kitasatosporales</taxon>
        <taxon>Streptomycetaceae</taxon>
        <taxon>Streptomyces</taxon>
    </lineage>
</organism>
<protein>
    <submittedName>
        <fullName evidence="2">Toxin</fullName>
    </submittedName>
</protein>
<dbReference type="Gene3D" id="1.10.10.2910">
    <property type="match status" value="1"/>
</dbReference>
<dbReference type="CDD" id="cd14279">
    <property type="entry name" value="CUE"/>
    <property type="match status" value="1"/>
</dbReference>
<evidence type="ECO:0000256" key="1">
    <source>
        <dbReference type="SAM" id="MobiDB-lite"/>
    </source>
</evidence>
<keyword evidence="3" id="KW-1185">Reference proteome</keyword>